<keyword evidence="1" id="KW-0472">Membrane</keyword>
<name>A0A938Y0V2_9BACL</name>
<sequence length="75" mass="8551">MSKNEAKKTMRFWIFSGVVAMLAAQIPFLLKILLPPSAIDQAIPQQPSRKWIWLLLAIILILLAVIVWLAIRANR</sequence>
<reference evidence="2" key="1">
    <citation type="submission" date="2021-01" db="EMBL/GenBank/DDBJ databases">
        <title>Genomic Encyclopedia of Type Strains, Phase IV (KMG-IV): sequencing the most valuable type-strain genomes for metagenomic binning, comparative biology and taxonomic classification.</title>
        <authorList>
            <person name="Goeker M."/>
        </authorList>
    </citation>
    <scope>NUCLEOTIDE SEQUENCE</scope>
    <source>
        <strain evidence="2">DSM 25523</strain>
    </source>
</reference>
<keyword evidence="1" id="KW-0812">Transmembrane</keyword>
<evidence type="ECO:0000313" key="2">
    <source>
        <dbReference type="EMBL" id="MBM7589075.1"/>
    </source>
</evidence>
<dbReference type="AlphaFoldDB" id="A0A938Y0V2"/>
<keyword evidence="3" id="KW-1185">Reference proteome</keyword>
<dbReference type="Proteomes" id="UP000717624">
    <property type="component" value="Unassembled WGS sequence"/>
</dbReference>
<protein>
    <submittedName>
        <fullName evidence="2">Uncharacterized membrane protein YhaH (DUF805 family)</fullName>
    </submittedName>
</protein>
<accession>A0A938Y0V2</accession>
<organism evidence="2 3">
    <name type="scientific">Brevibacillus fulvus</name>
    <dbReference type="NCBI Taxonomy" id="1125967"/>
    <lineage>
        <taxon>Bacteria</taxon>
        <taxon>Bacillati</taxon>
        <taxon>Bacillota</taxon>
        <taxon>Bacilli</taxon>
        <taxon>Bacillales</taxon>
        <taxon>Paenibacillaceae</taxon>
        <taxon>Brevibacillus</taxon>
    </lineage>
</organism>
<comment type="caution">
    <text evidence="2">The sequence shown here is derived from an EMBL/GenBank/DDBJ whole genome shotgun (WGS) entry which is preliminary data.</text>
</comment>
<feature type="transmembrane region" description="Helical" evidence="1">
    <location>
        <begin position="12"/>
        <end position="30"/>
    </location>
</feature>
<evidence type="ECO:0000256" key="1">
    <source>
        <dbReference type="SAM" id="Phobius"/>
    </source>
</evidence>
<dbReference type="EMBL" id="JAFBEB010000001">
    <property type="protein sequence ID" value="MBM7589075.1"/>
    <property type="molecule type" value="Genomic_DNA"/>
</dbReference>
<feature type="transmembrane region" description="Helical" evidence="1">
    <location>
        <begin position="50"/>
        <end position="71"/>
    </location>
</feature>
<keyword evidence="1" id="KW-1133">Transmembrane helix</keyword>
<evidence type="ECO:0000313" key="3">
    <source>
        <dbReference type="Proteomes" id="UP000717624"/>
    </source>
</evidence>
<proteinExistence type="predicted"/>
<gene>
    <name evidence="2" type="ORF">JOD01_000661</name>
</gene>
<dbReference type="RefSeq" id="WP_204516766.1">
    <property type="nucleotide sequence ID" value="NZ_BAABIN010000009.1"/>
</dbReference>